<evidence type="ECO:0000313" key="3">
    <source>
        <dbReference type="EMBL" id="CAE6535321.1"/>
    </source>
</evidence>
<protein>
    <recommendedName>
        <fullName evidence="2">DUF6532 domain-containing protein</fullName>
    </recommendedName>
</protein>
<accession>A0A8H3HPM6</accession>
<feature type="compositionally biased region" description="Basic and acidic residues" evidence="1">
    <location>
        <begin position="51"/>
        <end position="81"/>
    </location>
</feature>
<name>A0A8H3HPM6_9AGAM</name>
<feature type="region of interest" description="Disordered" evidence="1">
    <location>
        <begin position="525"/>
        <end position="552"/>
    </location>
</feature>
<feature type="region of interest" description="Disordered" evidence="1">
    <location>
        <begin position="225"/>
        <end position="325"/>
    </location>
</feature>
<evidence type="ECO:0000313" key="4">
    <source>
        <dbReference type="Proteomes" id="UP000663831"/>
    </source>
</evidence>
<feature type="compositionally biased region" description="Basic residues" evidence="1">
    <location>
        <begin position="82"/>
        <end position="97"/>
    </location>
</feature>
<feature type="compositionally biased region" description="Low complexity" evidence="1">
    <location>
        <begin position="256"/>
        <end position="266"/>
    </location>
</feature>
<feature type="compositionally biased region" description="Low complexity" evidence="1">
    <location>
        <begin position="468"/>
        <end position="477"/>
    </location>
</feature>
<feature type="region of interest" description="Disordered" evidence="1">
    <location>
        <begin position="463"/>
        <end position="495"/>
    </location>
</feature>
<feature type="compositionally biased region" description="Low complexity" evidence="1">
    <location>
        <begin position="408"/>
        <end position="436"/>
    </location>
</feature>
<dbReference type="Pfam" id="PF20149">
    <property type="entry name" value="DUF6532"/>
    <property type="match status" value="1"/>
</dbReference>
<comment type="caution">
    <text evidence="3">The sequence shown here is derived from an EMBL/GenBank/DDBJ whole genome shotgun (WGS) entry which is preliminary data.</text>
</comment>
<feature type="compositionally biased region" description="Basic and acidic residues" evidence="1">
    <location>
        <begin position="826"/>
        <end position="837"/>
    </location>
</feature>
<feature type="compositionally biased region" description="Acidic residues" evidence="1">
    <location>
        <begin position="282"/>
        <end position="311"/>
    </location>
</feature>
<feature type="region of interest" description="Disordered" evidence="1">
    <location>
        <begin position="408"/>
        <end position="437"/>
    </location>
</feature>
<reference evidence="3" key="1">
    <citation type="submission" date="2021-01" db="EMBL/GenBank/DDBJ databases">
        <authorList>
            <person name="Kaushik A."/>
        </authorList>
    </citation>
    <scope>NUCLEOTIDE SEQUENCE</scope>
    <source>
        <strain evidence="3">AG3-1AP</strain>
    </source>
</reference>
<feature type="compositionally biased region" description="Polar residues" evidence="1">
    <location>
        <begin position="98"/>
        <end position="108"/>
    </location>
</feature>
<dbReference type="AlphaFoldDB" id="A0A8H3HPM6"/>
<proteinExistence type="predicted"/>
<feature type="region of interest" description="Disordered" evidence="1">
    <location>
        <begin position="869"/>
        <end position="919"/>
    </location>
</feature>
<feature type="region of interest" description="Disordered" evidence="1">
    <location>
        <begin position="820"/>
        <end position="842"/>
    </location>
</feature>
<gene>
    <name evidence="3" type="ORF">RDB_LOCUS164051</name>
</gene>
<evidence type="ECO:0000259" key="2">
    <source>
        <dbReference type="Pfam" id="PF20149"/>
    </source>
</evidence>
<sequence length="919" mass="101696">MLTLHACMTRSARDLVKSNLADTPTDSTTPRNNQPADNEQVGLYDYPPNDPRSREHVTGRRQSRSTERNVHYRTQRTSEERKRRKSNGTRARNKSLRRTQAQDPATQDRQVDGDPARGGPATLGHEATPASDERGRSRSVRAISLSPSLGSPDCEREQPSQVPADSQYTYEYKTLTHEGLIDYAKELGLDVRGCDTHTIINLIKLAETQQASQVAPTRRPASIIVLPSTPIPGEGRWSQELVGGSRATGSSTKRASSNQNQSSGSSKRQRTETEATATEVTVTEEDTATEEDEATEEGIAMEEDTATEDSATEPGTSKPGKIPPVPHIIFPISGPVHPRLRDIADKRNHNALIRHFKNAATKATRVSPPDSNCTDNAQYEVPEAAPDSTLRGISNPHTYIGFRSHLSSGSAAAPNNAGDANAANPPLSSDPPTTSTAQLVQKERVRAAVARMHEELEVLAPRRSRLFAPASQPPSSRSQHRPPPGGRGNAVGQLVGRSRRLDPISTAHMDMLDFNQAVAQGEATSFVESATRQSKRAAGCAPPPSRPADELLPDDEESLAHAEARAKSKWPRRPRRIRKSKPVARDVSGIERQVLVMAKVHLFAYALYEGIYQTRATFMRWAAAEYEATWQMELPDRPYQPPDQNILEIMVNNIATLRGKAKERLREFTARVAGFKQTSRNPAVIQKNIALFNMLYPNSFHCKTSNPRAGDYEHEEIAHCIALILFYSQTAVGVLYPDYFQDMSLTVVAFCLAIWQFCIEEWANGVRQNGDLGMGAMREKYEAQLAGLKELRDIAPRRMQRLQDRWRDYAAEYSGAVLVPEGTDSEPARTSRMRPDTPEPDNAISVEEMEARLLEHARQESIRENLGRMAAQELAEGMGIDEDEDSHASAPPSRSPSPPVEFNEYGVLTARSKGKRRDN</sequence>
<dbReference type="InterPro" id="IPR045341">
    <property type="entry name" value="DUF6532"/>
</dbReference>
<feature type="region of interest" description="Disordered" evidence="1">
    <location>
        <begin position="15"/>
        <end position="165"/>
    </location>
</feature>
<feature type="compositionally biased region" description="Polar residues" evidence="1">
    <location>
        <begin position="20"/>
        <end position="37"/>
    </location>
</feature>
<organism evidence="3 4">
    <name type="scientific">Rhizoctonia solani</name>
    <dbReference type="NCBI Taxonomy" id="456999"/>
    <lineage>
        <taxon>Eukaryota</taxon>
        <taxon>Fungi</taxon>
        <taxon>Dikarya</taxon>
        <taxon>Basidiomycota</taxon>
        <taxon>Agaricomycotina</taxon>
        <taxon>Agaricomycetes</taxon>
        <taxon>Cantharellales</taxon>
        <taxon>Ceratobasidiaceae</taxon>
        <taxon>Rhizoctonia</taxon>
    </lineage>
</organism>
<dbReference type="EMBL" id="CAJMWV010008416">
    <property type="protein sequence ID" value="CAE6535321.1"/>
    <property type="molecule type" value="Genomic_DNA"/>
</dbReference>
<feature type="domain" description="DUF6532" evidence="2">
    <location>
        <begin position="602"/>
        <end position="790"/>
    </location>
</feature>
<dbReference type="Proteomes" id="UP000663831">
    <property type="component" value="Unassembled WGS sequence"/>
</dbReference>
<evidence type="ECO:0000256" key="1">
    <source>
        <dbReference type="SAM" id="MobiDB-lite"/>
    </source>
</evidence>